<proteinExistence type="predicted"/>
<comment type="caution">
    <text evidence="3">The sequence shown here is derived from an EMBL/GenBank/DDBJ whole genome shotgun (WGS) entry which is preliminary data.</text>
</comment>
<feature type="signal peptide" evidence="2">
    <location>
        <begin position="1"/>
        <end position="23"/>
    </location>
</feature>
<keyword evidence="4" id="KW-1185">Reference proteome</keyword>
<gene>
    <name evidence="3" type="ORF">PMEA_00015974</name>
</gene>
<dbReference type="Proteomes" id="UP001159428">
    <property type="component" value="Unassembled WGS sequence"/>
</dbReference>
<evidence type="ECO:0000256" key="1">
    <source>
        <dbReference type="SAM" id="MobiDB-lite"/>
    </source>
</evidence>
<protein>
    <submittedName>
        <fullName evidence="3">Uncharacterized protein</fullName>
    </submittedName>
</protein>
<feature type="chain" id="PRO_5043684334" evidence="2">
    <location>
        <begin position="24"/>
        <end position="310"/>
    </location>
</feature>
<name>A0AAU9X2R3_9CNID</name>
<evidence type="ECO:0000313" key="3">
    <source>
        <dbReference type="EMBL" id="CAH3134983.1"/>
    </source>
</evidence>
<dbReference type="AlphaFoldDB" id="A0AAU9X2R3"/>
<evidence type="ECO:0000256" key="2">
    <source>
        <dbReference type="SAM" id="SignalP"/>
    </source>
</evidence>
<accession>A0AAU9X2R3</accession>
<evidence type="ECO:0000313" key="4">
    <source>
        <dbReference type="Proteomes" id="UP001159428"/>
    </source>
</evidence>
<reference evidence="3 4" key="1">
    <citation type="submission" date="2022-05" db="EMBL/GenBank/DDBJ databases">
        <authorList>
            <consortium name="Genoscope - CEA"/>
            <person name="William W."/>
        </authorList>
    </citation>
    <scope>NUCLEOTIDE SEQUENCE [LARGE SCALE GENOMIC DNA]</scope>
</reference>
<feature type="region of interest" description="Disordered" evidence="1">
    <location>
        <begin position="126"/>
        <end position="151"/>
    </location>
</feature>
<sequence>MARDNKFCSILLLFFVICAVSDGLLVTLLSFSGRPNVWWHVPDNHQLMADIKSNLTDARNRQATLTLSSIPPRLGYKGLVIGFGELAVGAESKKLQLVLLNSIPDNLLPAAYINRMKREVDQVEPFNGGGDGGDGGGGGGGIDGGGGGAAKIGDKRKKGPFIRKKRLVLDYNPFIWNLFPIVLFNNCYNYANNKMTHTFAQPGRGSGAMYAGITGALVETAAVNDGLRVIADPQVPDKSLDFVVALVVEPNVDFHWYVLNRRGRWSHKPGQTFAINWDNAGAPINNVRACNMGNYQFRSYMATNYGTTIQ</sequence>
<organism evidence="3 4">
    <name type="scientific">Pocillopora meandrina</name>
    <dbReference type="NCBI Taxonomy" id="46732"/>
    <lineage>
        <taxon>Eukaryota</taxon>
        <taxon>Metazoa</taxon>
        <taxon>Cnidaria</taxon>
        <taxon>Anthozoa</taxon>
        <taxon>Hexacorallia</taxon>
        <taxon>Scleractinia</taxon>
        <taxon>Astrocoeniina</taxon>
        <taxon>Pocilloporidae</taxon>
        <taxon>Pocillopora</taxon>
    </lineage>
</organism>
<feature type="compositionally biased region" description="Gly residues" evidence="1">
    <location>
        <begin position="127"/>
        <end position="150"/>
    </location>
</feature>
<keyword evidence="2" id="KW-0732">Signal</keyword>
<dbReference type="EMBL" id="CALNXJ010000029">
    <property type="protein sequence ID" value="CAH3134983.1"/>
    <property type="molecule type" value="Genomic_DNA"/>
</dbReference>